<dbReference type="PANTHER" id="PTHR36930:SF1">
    <property type="entry name" value="MOSC DOMAIN-CONTAINING PROTEIN"/>
    <property type="match status" value="1"/>
</dbReference>
<dbReference type="Gene3D" id="2.40.33.20">
    <property type="entry name" value="PK beta-barrel domain-like"/>
    <property type="match status" value="1"/>
</dbReference>
<dbReference type="InterPro" id="IPR005302">
    <property type="entry name" value="MoCF_Sase_C"/>
</dbReference>
<dbReference type="GO" id="GO:0003824">
    <property type="term" value="F:catalytic activity"/>
    <property type="evidence" value="ECO:0007669"/>
    <property type="project" value="InterPro"/>
</dbReference>
<keyword evidence="4" id="KW-1185">Reference proteome</keyword>
<feature type="domain" description="MOSC" evidence="2">
    <location>
        <begin position="19"/>
        <end position="151"/>
    </location>
</feature>
<feature type="region of interest" description="Disordered" evidence="1">
    <location>
        <begin position="155"/>
        <end position="177"/>
    </location>
</feature>
<proteinExistence type="predicted"/>
<comment type="caution">
    <text evidence="3">The sequence shown here is derived from an EMBL/GenBank/DDBJ whole genome shotgun (WGS) entry which is preliminary data.</text>
</comment>
<evidence type="ECO:0000313" key="4">
    <source>
        <dbReference type="Proteomes" id="UP000188729"/>
    </source>
</evidence>
<reference evidence="3 4" key="1">
    <citation type="submission" date="2016-11" db="EMBL/GenBank/DDBJ databases">
        <title>Genome sequence of Sphingomonas jeddahensis G39.</title>
        <authorList>
            <person name="Poehlein A."/>
            <person name="Wuebbeler J.H."/>
            <person name="Steinbuechel A."/>
            <person name="Daniel R."/>
        </authorList>
    </citation>
    <scope>NUCLEOTIDE SEQUENCE [LARGE SCALE GENOMIC DNA]</scope>
    <source>
        <strain evidence="3 4">G39</strain>
    </source>
</reference>
<dbReference type="Proteomes" id="UP000188729">
    <property type="component" value="Unassembled WGS sequence"/>
</dbReference>
<organism evidence="3 4">
    <name type="scientific">Sphingomonas jeddahensis</name>
    <dbReference type="NCBI Taxonomy" id="1915074"/>
    <lineage>
        <taxon>Bacteria</taxon>
        <taxon>Pseudomonadati</taxon>
        <taxon>Pseudomonadota</taxon>
        <taxon>Alphaproteobacteria</taxon>
        <taxon>Sphingomonadales</taxon>
        <taxon>Sphingomonadaceae</taxon>
        <taxon>Sphingomonas</taxon>
    </lineage>
</organism>
<accession>A0A1V2ES59</accession>
<dbReference type="STRING" id="1915074.SPHI_26670"/>
<evidence type="ECO:0000256" key="1">
    <source>
        <dbReference type="SAM" id="MobiDB-lite"/>
    </source>
</evidence>
<name>A0A1V2ES59_9SPHN</name>
<dbReference type="GO" id="GO:0030151">
    <property type="term" value="F:molybdenum ion binding"/>
    <property type="evidence" value="ECO:0007669"/>
    <property type="project" value="InterPro"/>
</dbReference>
<evidence type="ECO:0000259" key="2">
    <source>
        <dbReference type="PROSITE" id="PS51340"/>
    </source>
</evidence>
<dbReference type="Pfam" id="PF03473">
    <property type="entry name" value="MOSC"/>
    <property type="match status" value="1"/>
</dbReference>
<dbReference type="PROSITE" id="PS51340">
    <property type="entry name" value="MOSC"/>
    <property type="match status" value="1"/>
</dbReference>
<dbReference type="InterPro" id="IPR011037">
    <property type="entry name" value="Pyrv_Knase-like_insert_dom_sf"/>
</dbReference>
<protein>
    <submittedName>
        <fullName evidence="3">MOSC domain protein</fullName>
    </submittedName>
</protein>
<dbReference type="SUPFAM" id="SSF50800">
    <property type="entry name" value="PK beta-barrel domain-like"/>
    <property type="match status" value="1"/>
</dbReference>
<evidence type="ECO:0000313" key="3">
    <source>
        <dbReference type="EMBL" id="ONF95128.1"/>
    </source>
</evidence>
<feature type="compositionally biased region" description="Polar residues" evidence="1">
    <location>
        <begin position="161"/>
        <end position="177"/>
    </location>
</feature>
<dbReference type="PANTHER" id="PTHR36930">
    <property type="entry name" value="METAL-SULFUR CLUSTER BIOSYNTHESIS PROTEINS YUAD-RELATED"/>
    <property type="match status" value="1"/>
</dbReference>
<sequence>MTTGILLGIARHARSKAPMEVLDAADVTLEGGVVGDFRGGVRGKPYKRQVTLIERADWDAATAEIGRNIPWQERRANLLVDGIDLPQVPGARIRIGRDVVLEVTGEDDPCARMEAIAPGLEAALTPDWRGGACAKVIQGGRIAAGDEIRIEETWPSHSERSTTWATSTVNEFSSERI</sequence>
<dbReference type="EMBL" id="MPSB01000015">
    <property type="protein sequence ID" value="ONF95128.1"/>
    <property type="molecule type" value="Genomic_DNA"/>
</dbReference>
<gene>
    <name evidence="3" type="ORF">SPHI_26670</name>
</gene>
<dbReference type="InterPro" id="IPR052716">
    <property type="entry name" value="MOSC_domain"/>
</dbReference>
<dbReference type="AlphaFoldDB" id="A0A1V2ES59"/>
<dbReference type="GO" id="GO:0030170">
    <property type="term" value="F:pyridoxal phosphate binding"/>
    <property type="evidence" value="ECO:0007669"/>
    <property type="project" value="InterPro"/>
</dbReference>
<dbReference type="RefSeq" id="WP_076745433.1">
    <property type="nucleotide sequence ID" value="NZ_MPSB01000015.1"/>
</dbReference>